<accession>A0A836LHS7</accession>
<evidence type="ECO:0000313" key="3">
    <source>
        <dbReference type="Proteomes" id="UP000674318"/>
    </source>
</evidence>
<protein>
    <submittedName>
        <fullName evidence="2">Uncharacterized protein</fullName>
    </submittedName>
</protein>
<gene>
    <name evidence="2" type="ORF">JKF63_05714</name>
</gene>
<sequence length="258" mass="31044">MEVQGADEQKRCVPLRTRADLERREAAEDHEALLMQKWCSYAASKGYPESPERTKWRTETWEAFEKRKEIQSLFLERHGLRSEKKAAQLLEIQKMSEQQSAAAVNKIMAFEASRKSALQQSRHFLCVDYYDYQQFLFGNQRFFIEEEEKLLRSKLSEVQDDFMFSLATQFHIRDYLVAARERQRKEEEEAAKRIREAEYQRKLEEEARLEEERAAQEREAAKAEKERAEIEKRLERKRREEERRAKARAEREQRKAQE</sequence>
<dbReference type="OrthoDB" id="266839at2759"/>
<keyword evidence="3" id="KW-1185">Reference proteome</keyword>
<dbReference type="EMBL" id="JAFJZO010000024">
    <property type="protein sequence ID" value="KAG5503573.1"/>
    <property type="molecule type" value="Genomic_DNA"/>
</dbReference>
<organism evidence="2 3">
    <name type="scientific">Porcisia hertigi</name>
    <dbReference type="NCBI Taxonomy" id="2761500"/>
    <lineage>
        <taxon>Eukaryota</taxon>
        <taxon>Discoba</taxon>
        <taxon>Euglenozoa</taxon>
        <taxon>Kinetoplastea</taxon>
        <taxon>Metakinetoplastina</taxon>
        <taxon>Trypanosomatida</taxon>
        <taxon>Trypanosomatidae</taxon>
        <taxon>Leishmaniinae</taxon>
        <taxon>Porcisia</taxon>
    </lineage>
</organism>
<reference evidence="2 3" key="1">
    <citation type="submission" date="2021-02" db="EMBL/GenBank/DDBJ databases">
        <title>Porcisia hertigi Genome sequencing and assembly.</title>
        <authorList>
            <person name="Almutairi H."/>
            <person name="Gatherer D."/>
        </authorList>
    </citation>
    <scope>NUCLEOTIDE SEQUENCE [LARGE SCALE GENOMIC DNA]</scope>
    <source>
        <strain evidence="2 3">C119</strain>
    </source>
</reference>
<dbReference type="Proteomes" id="UP000674318">
    <property type="component" value="Chromosome 24"/>
</dbReference>
<feature type="region of interest" description="Disordered" evidence="1">
    <location>
        <begin position="204"/>
        <end position="258"/>
    </location>
</feature>
<comment type="caution">
    <text evidence="2">The sequence shown here is derived from an EMBL/GenBank/DDBJ whole genome shotgun (WGS) entry which is preliminary data.</text>
</comment>
<evidence type="ECO:0000256" key="1">
    <source>
        <dbReference type="SAM" id="MobiDB-lite"/>
    </source>
</evidence>
<dbReference type="KEGG" id="phet:94291746"/>
<evidence type="ECO:0000313" key="2">
    <source>
        <dbReference type="EMBL" id="KAG5503573.1"/>
    </source>
</evidence>
<dbReference type="AlphaFoldDB" id="A0A836LHS7"/>
<proteinExistence type="predicted"/>
<dbReference type="RefSeq" id="XP_067756935.1">
    <property type="nucleotide sequence ID" value="XM_067901669.1"/>
</dbReference>
<dbReference type="GeneID" id="94291746"/>
<name>A0A836LHS7_9TRYP</name>